<sequence length="309" mass="35074">MTSHHETIVSAVYRPSNNLSYMATPLRPLRVFISQRQTAIDSWSVQPSGAGLPSNSSSVKDQGSKLSQDSTSGSGSVSKAHPNSERSKSSFPYRRVTSYLLKLTTFLKIFLWKCTHAIARLTKLFVSWKCLSGERFVLETAYGLQLTVVNCGDINSTVDISTEVGQRHRVEPQRSECQYHYRLFPDWQTSYLWYDTRSPHHPPDDIHVDEDIVEARYPTLAPFYFAWQDVYENSFTAQGCDRGSGSDVFPDLAVRIGWEVEGLLIACWLVLQDDVEQVKYEPAAGVYLIKKDNLSDILRQFLTDMDVLL</sequence>
<dbReference type="AlphaFoldDB" id="A0A2B7XFZ8"/>
<accession>A0A2B7XFZ8</accession>
<organism evidence="2 3">
    <name type="scientific">Blastomyces parvus</name>
    <dbReference type="NCBI Taxonomy" id="2060905"/>
    <lineage>
        <taxon>Eukaryota</taxon>
        <taxon>Fungi</taxon>
        <taxon>Dikarya</taxon>
        <taxon>Ascomycota</taxon>
        <taxon>Pezizomycotina</taxon>
        <taxon>Eurotiomycetes</taxon>
        <taxon>Eurotiomycetidae</taxon>
        <taxon>Onygenales</taxon>
        <taxon>Ajellomycetaceae</taxon>
        <taxon>Blastomyces</taxon>
    </lineage>
</organism>
<reference evidence="2 3" key="1">
    <citation type="submission" date="2017-10" db="EMBL/GenBank/DDBJ databases">
        <title>Comparative genomics in systemic dimorphic fungi from Ajellomycetaceae.</title>
        <authorList>
            <person name="Munoz J.F."/>
            <person name="Mcewen J.G."/>
            <person name="Clay O.K."/>
            <person name="Cuomo C.A."/>
        </authorList>
    </citation>
    <scope>NUCLEOTIDE SEQUENCE [LARGE SCALE GENOMIC DNA]</scope>
    <source>
        <strain evidence="2 3">UAMH130</strain>
    </source>
</reference>
<keyword evidence="3" id="KW-1185">Reference proteome</keyword>
<evidence type="ECO:0000313" key="3">
    <source>
        <dbReference type="Proteomes" id="UP000224080"/>
    </source>
</evidence>
<name>A0A2B7XFZ8_9EURO</name>
<gene>
    <name evidence="2" type="ORF">GX51_01539</name>
</gene>
<dbReference type="Proteomes" id="UP000224080">
    <property type="component" value="Unassembled WGS sequence"/>
</dbReference>
<feature type="compositionally biased region" description="Low complexity" evidence="1">
    <location>
        <begin position="64"/>
        <end position="78"/>
    </location>
</feature>
<protein>
    <submittedName>
        <fullName evidence="2">Uncharacterized protein</fullName>
    </submittedName>
</protein>
<feature type="compositionally biased region" description="Polar residues" evidence="1">
    <location>
        <begin position="44"/>
        <end position="61"/>
    </location>
</feature>
<evidence type="ECO:0000313" key="2">
    <source>
        <dbReference type="EMBL" id="PGH07829.1"/>
    </source>
</evidence>
<proteinExistence type="predicted"/>
<dbReference type="EMBL" id="PDNC01000012">
    <property type="protein sequence ID" value="PGH07829.1"/>
    <property type="molecule type" value="Genomic_DNA"/>
</dbReference>
<feature type="region of interest" description="Disordered" evidence="1">
    <location>
        <begin position="44"/>
        <end position="89"/>
    </location>
</feature>
<comment type="caution">
    <text evidence="2">The sequence shown here is derived from an EMBL/GenBank/DDBJ whole genome shotgun (WGS) entry which is preliminary data.</text>
</comment>
<dbReference type="OrthoDB" id="3034873at2759"/>
<evidence type="ECO:0000256" key="1">
    <source>
        <dbReference type="SAM" id="MobiDB-lite"/>
    </source>
</evidence>